<evidence type="ECO:0000313" key="2">
    <source>
        <dbReference type="EnsemblMetazoa" id="XP_030851003"/>
    </source>
</evidence>
<dbReference type="PANTHER" id="PTHR33504">
    <property type="entry name" value="NADH DEHYDROGENASE (UBIQUINONE) 1 BETA SUBCOMPLEX, 4"/>
    <property type="match status" value="1"/>
</dbReference>
<reference evidence="2" key="2">
    <citation type="submission" date="2021-01" db="UniProtKB">
        <authorList>
            <consortium name="EnsemblMetazoa"/>
        </authorList>
    </citation>
    <scope>IDENTIFICATION</scope>
</reference>
<sequence length="499" mass="57728">MWRGFCIRCRWFEVLNPTTSVEPNRPESRAYSRFLASRASSYRRSVATIKQFGERESRLQEYFQNCRQKAEERGEESITLEDFSAHFIQSWWHKVHTRRQLQGRHQLQGISGISVTMATVTPIKSASSITKSVSIVLSPETGVVMGKVHTPGTPPPSIKAESRRRSRRSVPITKKKRTEPLLPNEAAAIIQQAWRRHIDVQVYRYYRDLINFRCRGNPAMMLRCINPKEASLLDAAAGIHVKFRLAGARFPPNIYYKIFTHRTIIDMCANSPKDYTKANTKRFAARDVHNRREQGSPKLERVEVDKIGWYQREENNGWRLVSDRLILRADQDPVTWESSKTKQDFPHSKLQRKEDVEKKKKRKKLDWMKKMYKDGMLQAQAEDEGLNTLVEDATSGLMAQLENRGPEAVDDWEVDELLQWTSGLNFDDYQKSWQEIATSAGSEAYIDERLQFKTSKQDPYEFSFTMRESLPSPPSPSRVTTAKSRSATTKLQMEDIAVN</sequence>
<feature type="region of interest" description="Disordered" evidence="1">
    <location>
        <begin position="146"/>
        <end position="177"/>
    </location>
</feature>
<dbReference type="PANTHER" id="PTHR33504:SF2">
    <property type="entry name" value="PROTEIN MFI"/>
    <property type="match status" value="1"/>
</dbReference>
<dbReference type="AlphaFoldDB" id="A0A7M7PGI5"/>
<dbReference type="RefSeq" id="XP_030851003.1">
    <property type="nucleotide sequence ID" value="XM_030995143.1"/>
</dbReference>
<dbReference type="InParanoid" id="A0A7M7PGI5"/>
<dbReference type="Proteomes" id="UP000007110">
    <property type="component" value="Unassembled WGS sequence"/>
</dbReference>
<dbReference type="CDD" id="cd21090">
    <property type="entry name" value="C11orf65"/>
    <property type="match status" value="1"/>
</dbReference>
<protein>
    <submittedName>
        <fullName evidence="2">Uncharacterized protein</fullName>
    </submittedName>
</protein>
<proteinExistence type="predicted"/>
<organism evidence="2 3">
    <name type="scientific">Strongylocentrotus purpuratus</name>
    <name type="common">Purple sea urchin</name>
    <dbReference type="NCBI Taxonomy" id="7668"/>
    <lineage>
        <taxon>Eukaryota</taxon>
        <taxon>Metazoa</taxon>
        <taxon>Echinodermata</taxon>
        <taxon>Eleutherozoa</taxon>
        <taxon>Echinozoa</taxon>
        <taxon>Echinoidea</taxon>
        <taxon>Euechinoidea</taxon>
        <taxon>Echinacea</taxon>
        <taxon>Camarodonta</taxon>
        <taxon>Echinidea</taxon>
        <taxon>Strongylocentrotidae</taxon>
        <taxon>Strongylocentrotus</taxon>
    </lineage>
</organism>
<dbReference type="CTD" id="160140"/>
<dbReference type="OrthoDB" id="10253073at2759"/>
<name>A0A7M7PGI5_STRPU</name>
<accession>A0A7M7PGI5</accession>
<dbReference type="EnsemblMetazoa" id="XM_030995143">
    <property type="protein sequence ID" value="XP_030851003"/>
    <property type="gene ID" value="LOC582849"/>
</dbReference>
<keyword evidence="3" id="KW-1185">Reference proteome</keyword>
<reference evidence="3" key="1">
    <citation type="submission" date="2015-02" db="EMBL/GenBank/DDBJ databases">
        <title>Genome sequencing for Strongylocentrotus purpuratus.</title>
        <authorList>
            <person name="Murali S."/>
            <person name="Liu Y."/>
            <person name="Vee V."/>
            <person name="English A."/>
            <person name="Wang M."/>
            <person name="Skinner E."/>
            <person name="Han Y."/>
            <person name="Muzny D.M."/>
            <person name="Worley K.C."/>
            <person name="Gibbs R.A."/>
        </authorList>
    </citation>
    <scope>NUCLEOTIDE SEQUENCE</scope>
</reference>
<feature type="compositionally biased region" description="Basic residues" evidence="1">
    <location>
        <begin position="162"/>
        <end position="177"/>
    </location>
</feature>
<feature type="region of interest" description="Disordered" evidence="1">
    <location>
        <begin position="466"/>
        <end position="499"/>
    </location>
</feature>
<dbReference type="KEGG" id="spu:582849"/>
<feature type="compositionally biased region" description="Polar residues" evidence="1">
    <location>
        <begin position="478"/>
        <end position="491"/>
    </location>
</feature>
<dbReference type="OMA" id="YVQEQMD"/>
<evidence type="ECO:0000256" key="1">
    <source>
        <dbReference type="SAM" id="MobiDB-lite"/>
    </source>
</evidence>
<dbReference type="GeneID" id="582849"/>
<evidence type="ECO:0000313" key="3">
    <source>
        <dbReference type="Proteomes" id="UP000007110"/>
    </source>
</evidence>